<proteinExistence type="inferred from homology"/>
<dbReference type="Proteomes" id="UP000027208">
    <property type="component" value="Unassembled WGS sequence"/>
</dbReference>
<dbReference type="PANTHER" id="PTHR39330">
    <property type="entry name" value="ETHANOLAMINE AMMONIA-LYASE LIGHT CHAIN"/>
    <property type="match status" value="1"/>
</dbReference>
<dbReference type="InterPro" id="IPR042255">
    <property type="entry name" value="EutC_N"/>
</dbReference>
<evidence type="ECO:0000313" key="6">
    <source>
        <dbReference type="EMBL" id="KDM55279.1"/>
    </source>
</evidence>
<dbReference type="GO" id="GO:0006520">
    <property type="term" value="P:amino acid metabolic process"/>
    <property type="evidence" value="ECO:0007669"/>
    <property type="project" value="InterPro"/>
</dbReference>
<dbReference type="GO" id="GO:0008851">
    <property type="term" value="F:ethanolamine ammonia-lyase activity"/>
    <property type="evidence" value="ECO:0007669"/>
    <property type="project" value="UniProtKB-UniRule"/>
</dbReference>
<organism evidence="6 7">
    <name type="scientific">Acinetobacter nosocomialis</name>
    <dbReference type="NCBI Taxonomy" id="106654"/>
    <lineage>
        <taxon>Bacteria</taxon>
        <taxon>Pseudomonadati</taxon>
        <taxon>Pseudomonadota</taxon>
        <taxon>Gammaproteobacteria</taxon>
        <taxon>Moraxellales</taxon>
        <taxon>Moraxellaceae</taxon>
        <taxon>Acinetobacter</taxon>
        <taxon>Acinetobacter calcoaceticus/baumannii complex</taxon>
    </lineage>
</organism>
<dbReference type="EMBL" id="JMUI01000009">
    <property type="protein sequence ID" value="KDM55279.1"/>
    <property type="molecule type" value="Genomic_DNA"/>
</dbReference>
<dbReference type="GO" id="GO:0031419">
    <property type="term" value="F:cobalamin binding"/>
    <property type="evidence" value="ECO:0007669"/>
    <property type="project" value="UniProtKB-UniRule"/>
</dbReference>
<dbReference type="HAMAP" id="MF_00601">
    <property type="entry name" value="EutC"/>
    <property type="match status" value="1"/>
</dbReference>
<gene>
    <name evidence="5" type="primary">eutC</name>
    <name evidence="6" type="ORF">AE32_02305</name>
</gene>
<comment type="subunit">
    <text evidence="5">The basic unit is a heterodimer which dimerizes to form tetramers. The heterotetramers trimerize; 6 large subunits form a core ring with 6 small subunits projecting outwards.</text>
</comment>
<comment type="similarity">
    <text evidence="5">Belongs to the EutC family.</text>
</comment>
<reference evidence="6 7" key="1">
    <citation type="submission" date="2014-04" db="EMBL/GenBank/DDBJ databases">
        <title>The Genome Sequence of Acinetobacter baumanii BIDMC 57.</title>
        <authorList>
            <consortium name="The Broad Institute Genomics Platform"/>
            <consortium name="The Broad Institute Genome Sequencing Center for Infectious Disease"/>
            <person name="Murphy C."/>
            <person name="Cosimi L."/>
            <person name="Cerqueira G."/>
            <person name="Feldgarden M."/>
            <person name="Earl A."/>
            <person name="Spencer M.D."/>
            <person name="Fodor A."/>
            <person name="Sautter R.L."/>
            <person name="Hung D."/>
            <person name="Onderdonk A.B."/>
            <person name="Ernst C."/>
            <person name="Delaney M."/>
            <person name="DuBois A."/>
            <person name="Young S.K."/>
            <person name="Zeng Q."/>
            <person name="Gargeya S."/>
            <person name="Abouelleil A."/>
            <person name="Alvarado L."/>
            <person name="Chapman S.B."/>
            <person name="Gainer-Dewar J."/>
            <person name="Goldberg J."/>
            <person name="Griggs A."/>
            <person name="Gujja S."/>
            <person name="Hansen M."/>
            <person name="Howarth C."/>
            <person name="Imamovic A."/>
            <person name="Larimer J."/>
            <person name="Pearson M."/>
            <person name="Poon T.W."/>
            <person name="Priest M."/>
            <person name="Roberts A."/>
            <person name="Saif S."/>
            <person name="Shea T."/>
            <person name="Sykes S."/>
            <person name="Wortman J."/>
            <person name="Nusbaum C."/>
            <person name="Birren B."/>
        </authorList>
    </citation>
    <scope>NUCLEOTIDE SEQUENCE [LARGE SCALE GENOMIC DNA]</scope>
    <source>
        <strain evidence="6 7">BIDMC 57</strain>
    </source>
</reference>
<feature type="binding site" evidence="5">
    <location>
        <position position="217"/>
    </location>
    <ligand>
        <name>adenosylcob(III)alamin</name>
        <dbReference type="ChEBI" id="CHEBI:18408"/>
    </ligand>
</feature>
<keyword evidence="3 5" id="KW-0170">Cobalt</keyword>
<evidence type="ECO:0000256" key="2">
    <source>
        <dbReference type="ARBA" id="ARBA00023239"/>
    </source>
</evidence>
<evidence type="ECO:0000256" key="5">
    <source>
        <dbReference type="HAMAP-Rule" id="MF_00601"/>
    </source>
</evidence>
<dbReference type="InterPro" id="IPR042251">
    <property type="entry name" value="EutC_C"/>
</dbReference>
<keyword evidence="1 5" id="KW-0846">Cobalamin</keyword>
<comment type="cofactor">
    <cofactor evidence="5">
        <name>adenosylcob(III)alamin</name>
        <dbReference type="ChEBI" id="CHEBI:18408"/>
    </cofactor>
    <text evidence="5">Binds between the large and small subunits.</text>
</comment>
<dbReference type="Gene3D" id="3.40.50.11240">
    <property type="entry name" value="Ethanolamine ammonia-lyase light chain (EutC)"/>
    <property type="match status" value="1"/>
</dbReference>
<dbReference type="EC" id="4.3.1.7" evidence="5"/>
<comment type="catalytic activity">
    <reaction evidence="5">
        <text>ethanolamine = acetaldehyde + NH4(+)</text>
        <dbReference type="Rhea" id="RHEA:15313"/>
        <dbReference type="ChEBI" id="CHEBI:15343"/>
        <dbReference type="ChEBI" id="CHEBI:28938"/>
        <dbReference type="ChEBI" id="CHEBI:57603"/>
        <dbReference type="EC" id="4.3.1.7"/>
    </reaction>
</comment>
<dbReference type="PIRSF" id="PIRSF018982">
    <property type="entry name" value="EutC"/>
    <property type="match status" value="1"/>
</dbReference>
<keyword evidence="4 5" id="KW-1283">Bacterial microcompartment</keyword>
<dbReference type="UniPathway" id="UPA00560"/>
<evidence type="ECO:0000256" key="3">
    <source>
        <dbReference type="ARBA" id="ARBA00023285"/>
    </source>
</evidence>
<protein>
    <recommendedName>
        <fullName evidence="5">Ethanolamine ammonia-lyase small subunit</fullName>
        <shortName evidence="5">EAL small subunit</shortName>
        <ecNumber evidence="5">4.3.1.7</ecNumber>
    </recommendedName>
</protein>
<comment type="pathway">
    <text evidence="5">Amine and polyamine degradation; ethanolamine degradation.</text>
</comment>
<feature type="binding site" evidence="5">
    <location>
        <position position="167"/>
    </location>
    <ligand>
        <name>adenosylcob(III)alamin</name>
        <dbReference type="ChEBI" id="CHEBI:18408"/>
    </ligand>
</feature>
<dbReference type="GO" id="GO:0031471">
    <property type="term" value="C:ethanolamine degradation polyhedral organelle"/>
    <property type="evidence" value="ECO:0007669"/>
    <property type="project" value="UniProtKB-UniRule"/>
</dbReference>
<dbReference type="RefSeq" id="WP_031952762.1">
    <property type="nucleotide sequence ID" value="NZ_KK737786.1"/>
</dbReference>
<comment type="caution">
    <text evidence="6">The sequence shown here is derived from an EMBL/GenBank/DDBJ whole genome shotgun (WGS) entry which is preliminary data.</text>
</comment>
<accession>A0A836Z2F2</accession>
<dbReference type="NCBIfam" id="NF003971">
    <property type="entry name" value="PRK05465.1"/>
    <property type="match status" value="1"/>
</dbReference>
<dbReference type="AlphaFoldDB" id="A0A836Z2F2"/>
<dbReference type="InterPro" id="IPR009246">
    <property type="entry name" value="EutC"/>
</dbReference>
<comment type="function">
    <text evidence="5">Catalyzes the deamination of various vicinal amino-alcohols to oxo compounds. Allows this organism to utilize ethanolamine as the sole source of nitrogen and carbon in the presence of external vitamin B12.</text>
</comment>
<keyword evidence="2 5" id="KW-0456">Lyase</keyword>
<dbReference type="PANTHER" id="PTHR39330:SF1">
    <property type="entry name" value="ETHANOLAMINE AMMONIA-LYASE SMALL SUBUNIT"/>
    <property type="match status" value="1"/>
</dbReference>
<dbReference type="GO" id="GO:0009350">
    <property type="term" value="C:ethanolamine ammonia-lyase complex"/>
    <property type="evidence" value="ECO:0007669"/>
    <property type="project" value="UniProtKB-UniRule"/>
</dbReference>
<evidence type="ECO:0000313" key="7">
    <source>
        <dbReference type="Proteomes" id="UP000027208"/>
    </source>
</evidence>
<evidence type="ECO:0000256" key="1">
    <source>
        <dbReference type="ARBA" id="ARBA00022628"/>
    </source>
</evidence>
<evidence type="ECO:0000256" key="4">
    <source>
        <dbReference type="ARBA" id="ARBA00024446"/>
    </source>
</evidence>
<dbReference type="Gene3D" id="1.10.30.40">
    <property type="entry name" value="Ethanolamine ammonia-lyase light chain (EutC), N-terminal domain"/>
    <property type="match status" value="1"/>
</dbReference>
<feature type="binding site" evidence="5">
    <location>
        <position position="188"/>
    </location>
    <ligand>
        <name>adenosylcob(III)alamin</name>
        <dbReference type="ChEBI" id="CHEBI:18408"/>
    </ligand>
</feature>
<dbReference type="GO" id="GO:0046336">
    <property type="term" value="P:ethanolamine catabolic process"/>
    <property type="evidence" value="ECO:0007669"/>
    <property type="project" value="UniProtKB-UniRule"/>
</dbReference>
<name>A0A836Z2F2_ACINO</name>
<sequence>MKLNRDIQYPSSTHQDQWEKLKQFTDARIALGRAGCSIPTRALLEFQLSHAQAKDAVYQHMDVPYLSEQLQHKQLQTLHIQSNAANKEIYLKRPDLGRQLSNPSKETLIKEYAKNPQQYDVCIVVGDGLSARAIEANAIAFIAVLSEHIQQENWSLAPIIFATGSRVALGDEVAEIFKASMLVMLIGERPGLSSPDSMGVYYTWNAYSGCLDSKRNCISNVRSAGLSIPVAVQRLMALMKKSKQLGFSGVNLKDEHQLSNIDHNENSKLLF</sequence>
<dbReference type="Pfam" id="PF05985">
    <property type="entry name" value="EutC"/>
    <property type="match status" value="1"/>
</dbReference>
<comment type="subcellular location">
    <subcellularLocation>
        <location evidence="5">Bacterial microcompartment</location>
    </subcellularLocation>
</comment>